<feature type="transmembrane region" description="Helical" evidence="6">
    <location>
        <begin position="12"/>
        <end position="35"/>
    </location>
</feature>
<dbReference type="PANTHER" id="PTHR43124:SF3">
    <property type="entry name" value="CHLORAMPHENICOL EFFLUX PUMP RV0191"/>
    <property type="match status" value="1"/>
</dbReference>
<dbReference type="Proteomes" id="UP001160625">
    <property type="component" value="Unassembled WGS sequence"/>
</dbReference>
<dbReference type="SUPFAM" id="SSF103473">
    <property type="entry name" value="MFS general substrate transporter"/>
    <property type="match status" value="1"/>
</dbReference>
<keyword evidence="5 6" id="KW-0472">Membrane</keyword>
<evidence type="ECO:0000256" key="4">
    <source>
        <dbReference type="ARBA" id="ARBA00022989"/>
    </source>
</evidence>
<feature type="transmembrane region" description="Helical" evidence="6">
    <location>
        <begin position="275"/>
        <end position="296"/>
    </location>
</feature>
<evidence type="ECO:0000313" key="8">
    <source>
        <dbReference type="EMBL" id="MDH7639282.1"/>
    </source>
</evidence>
<evidence type="ECO:0000256" key="1">
    <source>
        <dbReference type="ARBA" id="ARBA00004651"/>
    </source>
</evidence>
<evidence type="ECO:0000313" key="9">
    <source>
        <dbReference type="Proteomes" id="UP001160625"/>
    </source>
</evidence>
<reference evidence="8" key="1">
    <citation type="submission" date="2023-04" db="EMBL/GenBank/DDBJ databases">
        <title>Sphingomonas sp. MAHUQ-71 isolated from rice field.</title>
        <authorList>
            <person name="Huq M.A."/>
        </authorList>
    </citation>
    <scope>NUCLEOTIDE SEQUENCE</scope>
    <source>
        <strain evidence="8">MAHUQ-71</strain>
    </source>
</reference>
<evidence type="ECO:0000256" key="5">
    <source>
        <dbReference type="ARBA" id="ARBA00023136"/>
    </source>
</evidence>
<name>A0ABT6N278_9SPHN</name>
<gene>
    <name evidence="8" type="ORF">QGN17_11125</name>
</gene>
<dbReference type="InterPro" id="IPR020846">
    <property type="entry name" value="MFS_dom"/>
</dbReference>
<proteinExistence type="predicted"/>
<feature type="transmembrane region" description="Helical" evidence="6">
    <location>
        <begin position="136"/>
        <end position="156"/>
    </location>
</feature>
<feature type="transmembrane region" description="Helical" evidence="6">
    <location>
        <begin position="248"/>
        <end position="268"/>
    </location>
</feature>
<keyword evidence="9" id="KW-1185">Reference proteome</keyword>
<comment type="subcellular location">
    <subcellularLocation>
        <location evidence="1">Cell membrane</location>
        <topology evidence="1">Multi-pass membrane protein</topology>
    </subcellularLocation>
</comment>
<feature type="transmembrane region" description="Helical" evidence="6">
    <location>
        <begin position="330"/>
        <end position="350"/>
    </location>
</feature>
<feature type="transmembrane region" description="Helical" evidence="6">
    <location>
        <begin position="356"/>
        <end position="381"/>
    </location>
</feature>
<feature type="transmembrane region" description="Helical" evidence="6">
    <location>
        <begin position="162"/>
        <end position="185"/>
    </location>
</feature>
<dbReference type="InterPro" id="IPR036259">
    <property type="entry name" value="MFS_trans_sf"/>
</dbReference>
<dbReference type="PROSITE" id="PS50850">
    <property type="entry name" value="MFS"/>
    <property type="match status" value="1"/>
</dbReference>
<keyword evidence="3 6" id="KW-0812">Transmembrane</keyword>
<dbReference type="RefSeq" id="WP_281044558.1">
    <property type="nucleotide sequence ID" value="NZ_JARYGZ010000001.1"/>
</dbReference>
<dbReference type="Pfam" id="PF07690">
    <property type="entry name" value="MFS_1"/>
    <property type="match status" value="1"/>
</dbReference>
<sequence length="397" mass="40606">MADRIASWRDIVLIFLIGVFGMMVVSAAVPALGGIAAEFRPPSPATIGLVMSIPALAAALTSLPIGWLVDRIGDRPTMLAGGAVICLGDAGVVLSRTMPVLLACRFVAGLGYVCTVVAAVTMIARLTEGRRRTAALALWSTVIPSSFILSSLYGILAGSALSWRAVFIGHGCGVIILMTMARLLLPTTLPDASGASRLAGIGKVLRTPWPFILGASFAAAAFLQTGFVAVLPHLLARSIGAGEAQVQSFNMLSMACNVAGAFGFGLAFARGVPPWLLGCAAVLLGALSGLGLILAPTGLGPAMAMNCALMFALGIQVGMWALLPQVAPSPAFMGATSGLITQITLLGVLFGPPVAFATSVLGAHGSLIFLAFGIVLSLVAWPVWRRSAPSPATPIAH</sequence>
<feature type="transmembrane region" description="Helical" evidence="6">
    <location>
        <begin position="47"/>
        <end position="69"/>
    </location>
</feature>
<feature type="domain" description="Major facilitator superfamily (MFS) profile" evidence="7">
    <location>
        <begin position="7"/>
        <end position="388"/>
    </location>
</feature>
<evidence type="ECO:0000256" key="3">
    <source>
        <dbReference type="ARBA" id="ARBA00022692"/>
    </source>
</evidence>
<evidence type="ECO:0000256" key="6">
    <source>
        <dbReference type="SAM" id="Phobius"/>
    </source>
</evidence>
<evidence type="ECO:0000256" key="2">
    <source>
        <dbReference type="ARBA" id="ARBA00022475"/>
    </source>
</evidence>
<protein>
    <submittedName>
        <fullName evidence="8">MFS transporter</fullName>
    </submittedName>
</protein>
<accession>A0ABT6N278</accession>
<dbReference type="PANTHER" id="PTHR43124">
    <property type="entry name" value="PURINE EFFLUX PUMP PBUE"/>
    <property type="match status" value="1"/>
</dbReference>
<dbReference type="InterPro" id="IPR011701">
    <property type="entry name" value="MFS"/>
</dbReference>
<feature type="transmembrane region" description="Helical" evidence="6">
    <location>
        <begin position="100"/>
        <end position="124"/>
    </location>
</feature>
<comment type="caution">
    <text evidence="8">The sequence shown here is derived from an EMBL/GenBank/DDBJ whole genome shotgun (WGS) entry which is preliminary data.</text>
</comment>
<organism evidence="8 9">
    <name type="scientific">Sphingomonas oryzagri</name>
    <dbReference type="NCBI Taxonomy" id="3042314"/>
    <lineage>
        <taxon>Bacteria</taxon>
        <taxon>Pseudomonadati</taxon>
        <taxon>Pseudomonadota</taxon>
        <taxon>Alphaproteobacteria</taxon>
        <taxon>Sphingomonadales</taxon>
        <taxon>Sphingomonadaceae</taxon>
        <taxon>Sphingomonas</taxon>
    </lineage>
</organism>
<keyword evidence="2" id="KW-1003">Cell membrane</keyword>
<evidence type="ECO:0000259" key="7">
    <source>
        <dbReference type="PROSITE" id="PS50850"/>
    </source>
</evidence>
<dbReference type="InterPro" id="IPR050189">
    <property type="entry name" value="MFS_Efflux_Transporters"/>
</dbReference>
<keyword evidence="4 6" id="KW-1133">Transmembrane helix</keyword>
<feature type="transmembrane region" description="Helical" evidence="6">
    <location>
        <begin position="211"/>
        <end position="236"/>
    </location>
</feature>
<feature type="transmembrane region" description="Helical" evidence="6">
    <location>
        <begin position="302"/>
        <end position="323"/>
    </location>
</feature>
<dbReference type="EMBL" id="JARYGZ010000001">
    <property type="protein sequence ID" value="MDH7639282.1"/>
    <property type="molecule type" value="Genomic_DNA"/>
</dbReference>
<dbReference type="Gene3D" id="1.20.1250.20">
    <property type="entry name" value="MFS general substrate transporter like domains"/>
    <property type="match status" value="1"/>
</dbReference>